<name>A0A6J6IG91_9ZZZZ</name>
<feature type="compositionally biased region" description="Basic and acidic residues" evidence="1">
    <location>
        <begin position="66"/>
        <end position="76"/>
    </location>
</feature>
<organism evidence="2">
    <name type="scientific">freshwater metagenome</name>
    <dbReference type="NCBI Taxonomy" id="449393"/>
    <lineage>
        <taxon>unclassified sequences</taxon>
        <taxon>metagenomes</taxon>
        <taxon>ecological metagenomes</taxon>
    </lineage>
</organism>
<evidence type="ECO:0000256" key="1">
    <source>
        <dbReference type="SAM" id="MobiDB-lite"/>
    </source>
</evidence>
<gene>
    <name evidence="2" type="ORF">UFOPK1835_01864</name>
</gene>
<feature type="region of interest" description="Disordered" evidence="1">
    <location>
        <begin position="65"/>
        <end position="91"/>
    </location>
</feature>
<evidence type="ECO:0000313" key="2">
    <source>
        <dbReference type="EMBL" id="CAB4622068.1"/>
    </source>
</evidence>
<sequence length="91" mass="9652">MSDWEIQASLVAPPTSCTPTSSTHIHLPLVLLFSIVIVNAVAPDLVIGRVAVTICHEPLAVNDVAADSRPEERSTRPEMSPTGPFTHAVAV</sequence>
<dbReference type="AlphaFoldDB" id="A0A6J6IG91"/>
<protein>
    <submittedName>
        <fullName evidence="2">Unannotated protein</fullName>
    </submittedName>
</protein>
<reference evidence="2" key="1">
    <citation type="submission" date="2020-05" db="EMBL/GenBank/DDBJ databases">
        <authorList>
            <person name="Chiriac C."/>
            <person name="Salcher M."/>
            <person name="Ghai R."/>
            <person name="Kavagutti S V."/>
        </authorList>
    </citation>
    <scope>NUCLEOTIDE SEQUENCE</scope>
</reference>
<accession>A0A6J6IG91</accession>
<proteinExistence type="predicted"/>
<dbReference type="EMBL" id="CAEZUP010000110">
    <property type="protein sequence ID" value="CAB4622068.1"/>
    <property type="molecule type" value="Genomic_DNA"/>
</dbReference>